<evidence type="ECO:0000313" key="8">
    <source>
        <dbReference type="Proteomes" id="UP000694845"/>
    </source>
</evidence>
<protein>
    <submittedName>
        <fullName evidence="9">Cationic amino acid transporter 2-like</fullName>
    </submittedName>
</protein>
<evidence type="ECO:0000259" key="7">
    <source>
        <dbReference type="Pfam" id="PF13906"/>
    </source>
</evidence>
<keyword evidence="8" id="KW-1185">Reference proteome</keyword>
<evidence type="ECO:0000256" key="2">
    <source>
        <dbReference type="ARBA" id="ARBA00022692"/>
    </source>
</evidence>
<dbReference type="FunFam" id="1.20.1740.10:FF:000010">
    <property type="entry name" value="probable cationic amino acid transporter"/>
    <property type="match status" value="1"/>
</dbReference>
<feature type="transmembrane region" description="Helical" evidence="6">
    <location>
        <begin position="308"/>
        <end position="337"/>
    </location>
</feature>
<feature type="transmembrane region" description="Helical" evidence="6">
    <location>
        <begin position="33"/>
        <end position="53"/>
    </location>
</feature>
<dbReference type="GO" id="GO:0000064">
    <property type="term" value="F:L-ornithine transmembrane transporter activity"/>
    <property type="evidence" value="ECO:0007669"/>
    <property type="project" value="TreeGrafter"/>
</dbReference>
<feature type="region of interest" description="Disordered" evidence="5">
    <location>
        <begin position="455"/>
        <end position="478"/>
    </location>
</feature>
<feature type="transmembrane region" description="Helical" evidence="6">
    <location>
        <begin position="262"/>
        <end position="288"/>
    </location>
</feature>
<dbReference type="OMA" id="WQLTMIS"/>
<dbReference type="GO" id="GO:0097638">
    <property type="term" value="P:L-arginine import across plasma membrane"/>
    <property type="evidence" value="ECO:0007669"/>
    <property type="project" value="TreeGrafter"/>
</dbReference>
<dbReference type="PANTHER" id="PTHR43243">
    <property type="entry name" value="INNER MEMBRANE TRANSPORTER YGJI-RELATED"/>
    <property type="match status" value="1"/>
</dbReference>
<evidence type="ECO:0000256" key="5">
    <source>
        <dbReference type="SAM" id="MobiDB-lite"/>
    </source>
</evidence>
<comment type="subcellular location">
    <subcellularLocation>
        <location evidence="1">Membrane</location>
        <topology evidence="1">Multi-pass membrane protein</topology>
    </subcellularLocation>
</comment>
<feature type="domain" description="Cationic amino acid transporter C-terminal" evidence="7">
    <location>
        <begin position="569"/>
        <end position="619"/>
    </location>
</feature>
<keyword evidence="2 6" id="KW-0812">Transmembrane</keyword>
<dbReference type="InterPro" id="IPR002293">
    <property type="entry name" value="AA/rel_permease1"/>
</dbReference>
<feature type="region of interest" description="Disordered" evidence="5">
    <location>
        <begin position="622"/>
        <end position="656"/>
    </location>
</feature>
<dbReference type="Pfam" id="PF13906">
    <property type="entry name" value="AA_permease_C"/>
    <property type="match status" value="1"/>
</dbReference>
<evidence type="ECO:0000256" key="6">
    <source>
        <dbReference type="SAM" id="Phobius"/>
    </source>
</evidence>
<evidence type="ECO:0000256" key="4">
    <source>
        <dbReference type="ARBA" id="ARBA00023136"/>
    </source>
</evidence>
<dbReference type="KEGG" id="aplc:110979151"/>
<proteinExistence type="predicted"/>
<feature type="transmembrane region" description="Helical" evidence="6">
    <location>
        <begin position="358"/>
        <end position="379"/>
    </location>
</feature>
<dbReference type="Proteomes" id="UP000694845">
    <property type="component" value="Unplaced"/>
</dbReference>
<feature type="transmembrane region" description="Helical" evidence="6">
    <location>
        <begin position="96"/>
        <end position="117"/>
    </location>
</feature>
<feature type="transmembrane region" description="Helical" evidence="6">
    <location>
        <begin position="65"/>
        <end position="84"/>
    </location>
</feature>
<keyword evidence="3 6" id="KW-1133">Transmembrane helix</keyword>
<organism evidence="8 9">
    <name type="scientific">Acanthaster planci</name>
    <name type="common">Crown-of-thorns starfish</name>
    <dbReference type="NCBI Taxonomy" id="133434"/>
    <lineage>
        <taxon>Eukaryota</taxon>
        <taxon>Metazoa</taxon>
        <taxon>Echinodermata</taxon>
        <taxon>Eleutherozoa</taxon>
        <taxon>Asterozoa</taxon>
        <taxon>Asteroidea</taxon>
        <taxon>Valvatacea</taxon>
        <taxon>Valvatida</taxon>
        <taxon>Acanthasteridae</taxon>
        <taxon>Acanthaster</taxon>
    </lineage>
</organism>
<dbReference type="Pfam" id="PF13520">
    <property type="entry name" value="AA_permease_2"/>
    <property type="match status" value="1"/>
</dbReference>
<dbReference type="PANTHER" id="PTHR43243:SF105">
    <property type="entry name" value="CATIONIC AMINO ACID TRANSPORTER C-TERMINAL DOMAIN-CONTAINING PROTEIN"/>
    <property type="match status" value="1"/>
</dbReference>
<feature type="transmembrane region" description="Helical" evidence="6">
    <location>
        <begin position="385"/>
        <end position="404"/>
    </location>
</feature>
<dbReference type="Gene3D" id="1.20.1740.10">
    <property type="entry name" value="Amino acid/polyamine transporter I"/>
    <property type="match status" value="2"/>
</dbReference>
<keyword evidence="4 6" id="KW-0472">Membrane</keyword>
<dbReference type="OrthoDB" id="3900342at2759"/>
<gene>
    <name evidence="9" type="primary">LOC110979151</name>
</gene>
<dbReference type="GO" id="GO:0005886">
    <property type="term" value="C:plasma membrane"/>
    <property type="evidence" value="ECO:0007669"/>
    <property type="project" value="TreeGrafter"/>
</dbReference>
<dbReference type="InterPro" id="IPR029485">
    <property type="entry name" value="CAT_C"/>
</dbReference>
<dbReference type="GO" id="GO:0061459">
    <property type="term" value="F:L-arginine transmembrane transporter activity"/>
    <property type="evidence" value="ECO:0007669"/>
    <property type="project" value="TreeGrafter"/>
</dbReference>
<feature type="transmembrane region" description="Helical" evidence="6">
    <location>
        <begin position="165"/>
        <end position="182"/>
    </location>
</feature>
<feature type="transmembrane region" description="Helical" evidence="6">
    <location>
        <begin position="596"/>
        <end position="616"/>
    </location>
</feature>
<sequence>MRLPLKWLRGLARTKTLDHEGLVTTELSRCLGVADLTAIGVGGTLGAGIYVLAGEVAREEAGPAIVLSFLIAAVVSMLSGLCYAEFGARVPKAGSAYIYSYVTVGEFLAFVIGWSMIMDNIIAAATVGKAWSQYLDSIVNGTISTSIKTHMGSFDSPWFGDYPDVLAFALLIVLTFIVAVGAKMSTVVMMALTGVNLLVILFVIVAGAFYVEGENWTGKGFFPYGASGVFAGAATCFYAYVGFDAIATSGEEAKNPSRAIPIAITLTLLICMVCYISVSAILTLMMPYDLLSPFAPLAEVFQQRGMPAGRYIVAIGSLLGLSSAMLGSIFPLPRIIYAMAKDGLLFRFLARVNAKTDVPVLAAIVSGIVTSVMALIFNLEQLVEMMSIGTLLSYSLVAASVLLLRYHPKTVGLSKDEVKEITKLSKKGATEESISLVEKSVGKYIKYTDAAAPDDSVIAPDDPSAGKPDEPSTRSGYNVLQNGARDLGEAEKRKSKAPPTLKTYMVVAIAFAILVVLFCSLSALLAFGLDSISRIEWWSITLLCLFLAAIVCLAVVIETQPQNQMELYFKTPFVPFLPLVALLCNTYLMFKLSGATWVRLVVWLVVGLSIYFAYGIRHSVENEKRKEEAPSTTMSEDANDEGAVVDSQADEPAKEQ</sequence>
<dbReference type="GeneID" id="110979151"/>
<dbReference type="GO" id="GO:0015189">
    <property type="term" value="F:L-lysine transmembrane transporter activity"/>
    <property type="evidence" value="ECO:0007669"/>
    <property type="project" value="TreeGrafter"/>
</dbReference>
<feature type="transmembrane region" description="Helical" evidence="6">
    <location>
        <begin position="189"/>
        <end position="209"/>
    </location>
</feature>
<dbReference type="RefSeq" id="XP_022090405.1">
    <property type="nucleotide sequence ID" value="XM_022234713.1"/>
</dbReference>
<feature type="transmembrane region" description="Helical" evidence="6">
    <location>
        <begin position="503"/>
        <end position="529"/>
    </location>
</feature>
<accession>A0A8B7YDE8</accession>
<feature type="transmembrane region" description="Helical" evidence="6">
    <location>
        <begin position="535"/>
        <end position="557"/>
    </location>
</feature>
<reference evidence="9" key="1">
    <citation type="submission" date="2025-08" db="UniProtKB">
        <authorList>
            <consortium name="RefSeq"/>
        </authorList>
    </citation>
    <scope>IDENTIFICATION</scope>
</reference>
<feature type="transmembrane region" description="Helical" evidence="6">
    <location>
        <begin position="221"/>
        <end position="241"/>
    </location>
</feature>
<feature type="transmembrane region" description="Helical" evidence="6">
    <location>
        <begin position="569"/>
        <end position="590"/>
    </location>
</feature>
<evidence type="ECO:0000313" key="9">
    <source>
        <dbReference type="RefSeq" id="XP_022090405.1"/>
    </source>
</evidence>
<name>A0A8B7YDE8_ACAPL</name>
<evidence type="ECO:0000256" key="3">
    <source>
        <dbReference type="ARBA" id="ARBA00022989"/>
    </source>
</evidence>
<dbReference type="AlphaFoldDB" id="A0A8B7YDE8"/>
<evidence type="ECO:0000256" key="1">
    <source>
        <dbReference type="ARBA" id="ARBA00004141"/>
    </source>
</evidence>